<gene>
    <name evidence="4" type="ORF">STAS_33164</name>
</gene>
<evidence type="ECO:0000256" key="2">
    <source>
        <dbReference type="ARBA" id="ARBA00022679"/>
    </source>
</evidence>
<dbReference type="PANTHER" id="PTHR31623">
    <property type="entry name" value="F21J9.9"/>
    <property type="match status" value="1"/>
</dbReference>
<dbReference type="InterPro" id="IPR023213">
    <property type="entry name" value="CAT-like_dom_sf"/>
</dbReference>
<evidence type="ECO:0000256" key="1">
    <source>
        <dbReference type="ARBA" id="ARBA00009861"/>
    </source>
</evidence>
<keyword evidence="5" id="KW-1185">Reference proteome</keyword>
<keyword evidence="2 4" id="KW-0808">Transferase</keyword>
<dbReference type="EMBL" id="BKCP01011959">
    <property type="protein sequence ID" value="GER55497.1"/>
    <property type="molecule type" value="Genomic_DNA"/>
</dbReference>
<dbReference type="PANTHER" id="PTHR31623:SF110">
    <property type="entry name" value="VINORINE SYNTHASE-LIKE"/>
    <property type="match status" value="1"/>
</dbReference>
<evidence type="ECO:0000313" key="5">
    <source>
        <dbReference type="Proteomes" id="UP000325081"/>
    </source>
</evidence>
<evidence type="ECO:0000313" key="4">
    <source>
        <dbReference type="EMBL" id="GER55497.1"/>
    </source>
</evidence>
<dbReference type="Pfam" id="PF02458">
    <property type="entry name" value="Transferase"/>
    <property type="match status" value="1"/>
</dbReference>
<accession>A0A5A7RER8</accession>
<protein>
    <submittedName>
        <fullName evidence="4">HXXXD-type acyl-transferase family protein</fullName>
    </submittedName>
</protein>
<dbReference type="Gene3D" id="3.30.559.10">
    <property type="entry name" value="Chloramphenicol acetyltransferase-like domain"/>
    <property type="match status" value="2"/>
</dbReference>
<proteinExistence type="inferred from homology"/>
<dbReference type="GO" id="GO:0016746">
    <property type="term" value="F:acyltransferase activity"/>
    <property type="evidence" value="ECO:0007669"/>
    <property type="project" value="UniProtKB-KW"/>
</dbReference>
<dbReference type="OrthoDB" id="671439at2759"/>
<sequence length="427" mass="47934">MNAGDVELISKSILKPSSPTPQTHKTLKLSFFDQLVPPFYVPIIFFYPAPTKTSDAAHISHRLKQSFSHALSLFPALAGKIDPENPAAVQCSDAGARFTETRVHARLSDAIKDPKMENLIKYLPANPHSAIHEDSLLAVQINFFNCGGIALGICSSHQVTDGSSLVSFILSWAEICLRGQGQNRKFPEFDLARHFPPRDPSDPGFSQSIYFKKENLVTKRLVFDREKLAALRRAAAAGKVKVNHPTRVELVSAYIWKNIIEIGRAKNIQLSSAWHVVNLRPRVTSCELENVFGNCIMKKYIYSEGGEPEFRQLVGKMGNGLREIDEEYVLRAGKGGYLDDLSKYFDLVGKGEIETCGFSSWCRFPVYDVDFGWGKPEWVCPASCPEKNFSFMFGAKDGEGIELWSNMRESSYMYLENKFKLLGKEEI</sequence>
<keyword evidence="3" id="KW-0012">Acyltransferase</keyword>
<comment type="caution">
    <text evidence="4">The sequence shown here is derived from an EMBL/GenBank/DDBJ whole genome shotgun (WGS) entry which is preliminary data.</text>
</comment>
<dbReference type="Proteomes" id="UP000325081">
    <property type="component" value="Unassembled WGS sequence"/>
</dbReference>
<dbReference type="AlphaFoldDB" id="A0A5A7RER8"/>
<name>A0A5A7RER8_STRAF</name>
<organism evidence="4 5">
    <name type="scientific">Striga asiatica</name>
    <name type="common">Asiatic witchweed</name>
    <name type="synonym">Buchnera asiatica</name>
    <dbReference type="NCBI Taxonomy" id="4170"/>
    <lineage>
        <taxon>Eukaryota</taxon>
        <taxon>Viridiplantae</taxon>
        <taxon>Streptophyta</taxon>
        <taxon>Embryophyta</taxon>
        <taxon>Tracheophyta</taxon>
        <taxon>Spermatophyta</taxon>
        <taxon>Magnoliopsida</taxon>
        <taxon>eudicotyledons</taxon>
        <taxon>Gunneridae</taxon>
        <taxon>Pentapetalae</taxon>
        <taxon>asterids</taxon>
        <taxon>lamiids</taxon>
        <taxon>Lamiales</taxon>
        <taxon>Orobanchaceae</taxon>
        <taxon>Buchnereae</taxon>
        <taxon>Striga</taxon>
    </lineage>
</organism>
<comment type="similarity">
    <text evidence="1">Belongs to the plant acyltransferase family.</text>
</comment>
<evidence type="ECO:0000256" key="3">
    <source>
        <dbReference type="ARBA" id="ARBA00023315"/>
    </source>
</evidence>
<reference evidence="5" key="1">
    <citation type="journal article" date="2019" name="Curr. Biol.">
        <title>Genome Sequence of Striga asiatica Provides Insight into the Evolution of Plant Parasitism.</title>
        <authorList>
            <person name="Yoshida S."/>
            <person name="Kim S."/>
            <person name="Wafula E.K."/>
            <person name="Tanskanen J."/>
            <person name="Kim Y.M."/>
            <person name="Honaas L."/>
            <person name="Yang Z."/>
            <person name="Spallek T."/>
            <person name="Conn C.E."/>
            <person name="Ichihashi Y."/>
            <person name="Cheong K."/>
            <person name="Cui S."/>
            <person name="Der J.P."/>
            <person name="Gundlach H."/>
            <person name="Jiao Y."/>
            <person name="Hori C."/>
            <person name="Ishida J.K."/>
            <person name="Kasahara H."/>
            <person name="Kiba T."/>
            <person name="Kim M.S."/>
            <person name="Koo N."/>
            <person name="Laohavisit A."/>
            <person name="Lee Y.H."/>
            <person name="Lumba S."/>
            <person name="McCourt P."/>
            <person name="Mortimer J.C."/>
            <person name="Mutuku J.M."/>
            <person name="Nomura T."/>
            <person name="Sasaki-Sekimoto Y."/>
            <person name="Seto Y."/>
            <person name="Wang Y."/>
            <person name="Wakatake T."/>
            <person name="Sakakibara H."/>
            <person name="Demura T."/>
            <person name="Yamaguchi S."/>
            <person name="Yoneyama K."/>
            <person name="Manabe R.I."/>
            <person name="Nelson D.C."/>
            <person name="Schulman A.H."/>
            <person name="Timko M.P."/>
            <person name="dePamphilis C.W."/>
            <person name="Choi D."/>
            <person name="Shirasu K."/>
        </authorList>
    </citation>
    <scope>NUCLEOTIDE SEQUENCE [LARGE SCALE GENOMIC DNA]</scope>
    <source>
        <strain evidence="5">cv. UVA1</strain>
    </source>
</reference>